<feature type="transmembrane region" description="Helical" evidence="6">
    <location>
        <begin position="32"/>
        <end position="60"/>
    </location>
</feature>
<dbReference type="SUPFAM" id="SSF53335">
    <property type="entry name" value="S-adenosyl-L-methionine-dependent methyltransferases"/>
    <property type="match status" value="1"/>
</dbReference>
<feature type="transmembrane region" description="Helical" evidence="6">
    <location>
        <begin position="291"/>
        <end position="317"/>
    </location>
</feature>
<dbReference type="PANTHER" id="PTHR11558">
    <property type="entry name" value="SPERMIDINE/SPERMINE SYNTHASE"/>
    <property type="match status" value="1"/>
</dbReference>
<dbReference type="Gene3D" id="3.40.50.150">
    <property type="entry name" value="Vaccinia Virus protein VP39"/>
    <property type="match status" value="1"/>
</dbReference>
<dbReference type="Pfam" id="PF01564">
    <property type="entry name" value="Spermine_synth"/>
    <property type="match status" value="1"/>
</dbReference>
<evidence type="ECO:0000313" key="8">
    <source>
        <dbReference type="EMBL" id="HDR46075.1"/>
    </source>
</evidence>
<dbReference type="SUPFAM" id="SSF103473">
    <property type="entry name" value="MFS general substrate transporter"/>
    <property type="match status" value="1"/>
</dbReference>
<dbReference type="InterPro" id="IPR030374">
    <property type="entry name" value="PABS"/>
</dbReference>
<accession>A0A831LS24</accession>
<evidence type="ECO:0000256" key="4">
    <source>
        <dbReference type="ARBA" id="ARBA00023115"/>
    </source>
</evidence>
<evidence type="ECO:0000256" key="3">
    <source>
        <dbReference type="ARBA" id="ARBA00023066"/>
    </source>
</evidence>
<comment type="caution">
    <text evidence="5">Lacks conserved residue(s) required for the propagation of feature annotation.</text>
</comment>
<evidence type="ECO:0000259" key="7">
    <source>
        <dbReference type="PROSITE" id="PS51006"/>
    </source>
</evidence>
<comment type="similarity">
    <text evidence="1">Belongs to the spermidine/spermine synthase family.</text>
</comment>
<keyword evidence="6" id="KW-0812">Transmembrane</keyword>
<dbReference type="GO" id="GO:0008295">
    <property type="term" value="P:spermidine biosynthetic process"/>
    <property type="evidence" value="ECO:0007669"/>
    <property type="project" value="UniProtKB-KW"/>
</dbReference>
<evidence type="ECO:0000256" key="1">
    <source>
        <dbReference type="ARBA" id="ARBA00007867"/>
    </source>
</evidence>
<organism evidence="8">
    <name type="scientific">Geoalkalibacter subterraneus</name>
    <dbReference type="NCBI Taxonomy" id="483547"/>
    <lineage>
        <taxon>Bacteria</taxon>
        <taxon>Pseudomonadati</taxon>
        <taxon>Thermodesulfobacteriota</taxon>
        <taxon>Desulfuromonadia</taxon>
        <taxon>Desulfuromonadales</taxon>
        <taxon>Geoalkalibacteraceae</taxon>
        <taxon>Geoalkalibacter</taxon>
    </lineage>
</organism>
<evidence type="ECO:0000256" key="2">
    <source>
        <dbReference type="ARBA" id="ARBA00022679"/>
    </source>
</evidence>
<reference evidence="8" key="1">
    <citation type="journal article" date="2020" name="mSystems">
        <title>Genome- and Community-Level Interaction Insights into Carbon Utilization and Element Cycling Functions of Hydrothermarchaeota in Hydrothermal Sediment.</title>
        <authorList>
            <person name="Zhou Z."/>
            <person name="Liu Y."/>
            <person name="Xu W."/>
            <person name="Pan J."/>
            <person name="Luo Z.H."/>
            <person name="Li M."/>
        </authorList>
    </citation>
    <scope>NUCLEOTIDE SEQUENCE [LARGE SCALE GENOMIC DNA]</scope>
    <source>
        <strain evidence="8">SpSt-1220</strain>
    </source>
</reference>
<proteinExistence type="inferred from homology"/>
<feature type="transmembrane region" description="Helical" evidence="6">
    <location>
        <begin position="97"/>
        <end position="118"/>
    </location>
</feature>
<keyword evidence="6" id="KW-1133">Transmembrane helix</keyword>
<dbReference type="InterPro" id="IPR029063">
    <property type="entry name" value="SAM-dependent_MTases_sf"/>
</dbReference>
<feature type="transmembrane region" description="Helical" evidence="6">
    <location>
        <begin position="210"/>
        <end position="229"/>
    </location>
</feature>
<comment type="caution">
    <text evidence="8">The sequence shown here is derived from an EMBL/GenBank/DDBJ whole genome shotgun (WGS) entry which is preliminary data.</text>
</comment>
<dbReference type="InterPro" id="IPR036259">
    <property type="entry name" value="MFS_trans_sf"/>
</dbReference>
<name>A0A831LS24_9BACT</name>
<evidence type="ECO:0000256" key="5">
    <source>
        <dbReference type="PROSITE-ProRule" id="PRU00354"/>
    </source>
</evidence>
<feature type="transmembrane region" description="Helical" evidence="6">
    <location>
        <begin position="72"/>
        <end position="91"/>
    </location>
</feature>
<keyword evidence="6" id="KW-0472">Membrane</keyword>
<feature type="transmembrane region" description="Helical" evidence="6">
    <location>
        <begin position="146"/>
        <end position="164"/>
    </location>
</feature>
<keyword evidence="2 5" id="KW-0808">Transferase</keyword>
<dbReference type="PROSITE" id="PS51006">
    <property type="entry name" value="PABS_2"/>
    <property type="match status" value="1"/>
</dbReference>
<dbReference type="EMBL" id="DSDO01000005">
    <property type="protein sequence ID" value="HDR46075.1"/>
    <property type="molecule type" value="Genomic_DNA"/>
</dbReference>
<evidence type="ECO:0000256" key="6">
    <source>
        <dbReference type="SAM" id="Phobius"/>
    </source>
</evidence>
<dbReference type="AlphaFoldDB" id="A0A831LS24"/>
<dbReference type="GO" id="GO:0004766">
    <property type="term" value="F:spermidine synthase activity"/>
    <property type="evidence" value="ECO:0007669"/>
    <property type="project" value="TreeGrafter"/>
</dbReference>
<feature type="transmembrane region" description="Helical" evidence="6">
    <location>
        <begin position="249"/>
        <end position="279"/>
    </location>
</feature>
<dbReference type="Proteomes" id="UP000886162">
    <property type="component" value="Unassembled WGS sequence"/>
</dbReference>
<gene>
    <name evidence="8" type="ORF">ENN94_00070</name>
</gene>
<feature type="non-terminal residue" evidence="8">
    <location>
        <position position="514"/>
    </location>
</feature>
<dbReference type="GO" id="GO:0005829">
    <property type="term" value="C:cytosol"/>
    <property type="evidence" value="ECO:0007669"/>
    <property type="project" value="TreeGrafter"/>
</dbReference>
<protein>
    <recommendedName>
        <fullName evidence="7">PABS domain-containing protein</fullName>
    </recommendedName>
</protein>
<keyword evidence="3" id="KW-0745">Spermidine biosynthesis</keyword>
<dbReference type="InterPro" id="IPR001045">
    <property type="entry name" value="Spermi_synthase"/>
</dbReference>
<dbReference type="NCBIfam" id="NF037959">
    <property type="entry name" value="MFS_SpdSyn"/>
    <property type="match status" value="1"/>
</dbReference>
<dbReference type="PANTHER" id="PTHR11558:SF11">
    <property type="entry name" value="SPERMIDINE SYNTHASE"/>
    <property type="match status" value="1"/>
</dbReference>
<feature type="transmembrane region" description="Helical" evidence="6">
    <location>
        <begin position="323"/>
        <end position="339"/>
    </location>
</feature>
<feature type="transmembrane region" description="Helical" evidence="6">
    <location>
        <begin position="346"/>
        <end position="363"/>
    </location>
</feature>
<sequence>ALLFAPTLGIVEKLYVFGAQVLPDLPWLTQGLHLFFCAMLLMPPAILMGGTFPVMCRLFARRKCGGQIGRLYAMNTLGATFGTFAAGFWLIPALGLFWTGYLAVALNLVVAEAAYLLARNQPDPASTSFHPDAQSLRPKAVHHRPVLIGIGLVGLFSLAYEVLWTRVLLLFLGNTVYAFSLILSAFLVGISLGGALYARLARPEMNERRMFCILTLSMGLVVLAMSPFYDQLALAFQWAHDVSGEHWGLLTFLSFLIVFVIVGPPTILSGALLPAAVAILDPGQKLTGAGVGLVVLHNTLGAVLGSLAAGFMLVPLFGLLESFQLLALINVAFGIYLLFRYRPVSALARWGVASTAVLIGVLFQTTAWDSKLMNSGVYCYAAKYRAMGGMQKVLEDERIVEVIEGRGTTVAIHESLDGSQRFFTVNGKTDGGTGRDMSTQVLIGHLPLLAHPAPDEVLVIGLGTGITLRGLAQHPVQKIDCVEISPEVVEAERYFREANGNALEEPKIDLIVQD</sequence>
<keyword evidence="4 5" id="KW-0620">Polyamine biosynthesis</keyword>
<dbReference type="Gene3D" id="1.20.1250.20">
    <property type="entry name" value="MFS general substrate transporter like domains"/>
    <property type="match status" value="1"/>
</dbReference>
<dbReference type="CDD" id="cd02440">
    <property type="entry name" value="AdoMet_MTases"/>
    <property type="match status" value="1"/>
</dbReference>
<feature type="non-terminal residue" evidence="8">
    <location>
        <position position="1"/>
    </location>
</feature>
<feature type="transmembrane region" description="Helical" evidence="6">
    <location>
        <begin position="176"/>
        <end position="198"/>
    </location>
</feature>
<feature type="domain" description="PABS" evidence="7">
    <location>
        <begin position="381"/>
        <end position="514"/>
    </location>
</feature>